<dbReference type="STRING" id="37658.SAMN05661086_02264"/>
<dbReference type="AlphaFoldDB" id="A0A1I6K7Z6"/>
<feature type="compositionally biased region" description="Low complexity" evidence="1">
    <location>
        <begin position="383"/>
        <end position="394"/>
    </location>
</feature>
<feature type="compositionally biased region" description="Polar residues" evidence="1">
    <location>
        <begin position="267"/>
        <end position="290"/>
    </location>
</feature>
<feature type="chain" id="PRO_5011688199" description="LPXTG-motif cell wall anchor domain-containing protein" evidence="3">
    <location>
        <begin position="25"/>
        <end position="602"/>
    </location>
</feature>
<dbReference type="OrthoDB" id="1928254at2"/>
<gene>
    <name evidence="4" type="ORF">SAMN05661086_02264</name>
</gene>
<keyword evidence="2" id="KW-0812">Transmembrane</keyword>
<feature type="compositionally biased region" description="Basic and acidic residues" evidence="1">
    <location>
        <begin position="402"/>
        <end position="418"/>
    </location>
</feature>
<keyword evidence="5" id="KW-1185">Reference proteome</keyword>
<feature type="signal peptide" evidence="3">
    <location>
        <begin position="1"/>
        <end position="24"/>
    </location>
</feature>
<feature type="compositionally biased region" description="Polar residues" evidence="1">
    <location>
        <begin position="423"/>
        <end position="439"/>
    </location>
</feature>
<accession>A0A1I6K7Z6</accession>
<evidence type="ECO:0000256" key="3">
    <source>
        <dbReference type="SAM" id="SignalP"/>
    </source>
</evidence>
<name>A0A1I6K7Z6_9FIRM</name>
<protein>
    <recommendedName>
        <fullName evidence="6">LPXTG-motif cell wall anchor domain-containing protein</fullName>
    </recommendedName>
</protein>
<feature type="compositionally biased region" description="Low complexity" evidence="1">
    <location>
        <begin position="336"/>
        <end position="358"/>
    </location>
</feature>
<proteinExistence type="predicted"/>
<keyword evidence="2" id="KW-1133">Transmembrane helix</keyword>
<feature type="compositionally biased region" description="Polar residues" evidence="1">
    <location>
        <begin position="323"/>
        <end position="335"/>
    </location>
</feature>
<evidence type="ECO:0000256" key="1">
    <source>
        <dbReference type="SAM" id="MobiDB-lite"/>
    </source>
</evidence>
<organism evidence="4 5">
    <name type="scientific">Anaeromicropila populeti</name>
    <dbReference type="NCBI Taxonomy" id="37658"/>
    <lineage>
        <taxon>Bacteria</taxon>
        <taxon>Bacillati</taxon>
        <taxon>Bacillota</taxon>
        <taxon>Clostridia</taxon>
        <taxon>Lachnospirales</taxon>
        <taxon>Lachnospiraceae</taxon>
        <taxon>Anaeromicropila</taxon>
    </lineage>
</organism>
<evidence type="ECO:0000313" key="5">
    <source>
        <dbReference type="Proteomes" id="UP000199659"/>
    </source>
</evidence>
<feature type="transmembrane region" description="Helical" evidence="2">
    <location>
        <begin position="578"/>
        <end position="597"/>
    </location>
</feature>
<sequence>MKQILALILTILLVWGTTSPSVLASEYSTNADSFQEDSPTSTQDTSPLPAIPVTITLTSFDLPVRMDAAAFAVGTPQEELVAWFTDVIGGFTGYDADGNSYDLISGVWSLENVRTDTAGVYYAWASPILGTSYILAEGVSLPRQLCAVSIQTLGKPDINCCVSGRGFLHFPWVVSLEQQEQLEQFSAWLRQDNGQWAQLESGFLFTASDLQISQRIFNYGSNYELKVTYPSGQTGILSFYYDGTLSILDYSGGDRDGGDVDVDNSGTNTQPAPTASQTPVDSTSYDNPISGNPIEDNFSSEATEIIEDSSWSQSNAPDEKSSTVETQTNPAAPQTSSKPKANVNSANNNNDNNSKISSPETENSMAGTPHVPTESAIPAYSHTTLSLEESTSSEAGNSGMEQPKDNKETSQKPSENKNDNPLVESSESPKTTRTESYSPNETIISSLRLNDLCKEEESVVFGSGNLTVSIPSKLLLALQLSETDTLSVKLTQPESNQILLAVEVSGESVTELVGTVLRLRYIPKNEHSNFIVQNEAGQPITDVSFNGELLKFTVDMAGTYTILELSNTPEPQNNVSPIVLPVSLGLILAGGGITFFWRKRYV</sequence>
<reference evidence="4 5" key="1">
    <citation type="submission" date="2016-10" db="EMBL/GenBank/DDBJ databases">
        <authorList>
            <person name="de Groot N.N."/>
        </authorList>
    </citation>
    <scope>NUCLEOTIDE SEQUENCE [LARGE SCALE GENOMIC DNA]</scope>
    <source>
        <strain evidence="4 5">743A</strain>
    </source>
</reference>
<keyword evidence="3" id="KW-0732">Signal</keyword>
<keyword evidence="2" id="KW-0472">Membrane</keyword>
<evidence type="ECO:0000256" key="2">
    <source>
        <dbReference type="SAM" id="Phobius"/>
    </source>
</evidence>
<evidence type="ECO:0008006" key="6">
    <source>
        <dbReference type="Google" id="ProtNLM"/>
    </source>
</evidence>
<evidence type="ECO:0000313" key="4">
    <source>
        <dbReference type="EMBL" id="SFR87317.1"/>
    </source>
</evidence>
<dbReference type="Proteomes" id="UP000199659">
    <property type="component" value="Unassembled WGS sequence"/>
</dbReference>
<dbReference type="RefSeq" id="WP_092560818.1">
    <property type="nucleotide sequence ID" value="NZ_FOYZ01000008.1"/>
</dbReference>
<dbReference type="EMBL" id="FOYZ01000008">
    <property type="protein sequence ID" value="SFR87317.1"/>
    <property type="molecule type" value="Genomic_DNA"/>
</dbReference>
<feature type="region of interest" description="Disordered" evidence="1">
    <location>
        <begin position="256"/>
        <end position="439"/>
    </location>
</feature>